<evidence type="ECO:0000259" key="6">
    <source>
        <dbReference type="Pfam" id="PF00155"/>
    </source>
</evidence>
<dbReference type="InterPro" id="IPR015421">
    <property type="entry name" value="PyrdxlP-dep_Trfase_major"/>
</dbReference>
<protein>
    <recommendedName>
        <fullName evidence="2">cysteine-S-conjugate beta-lyase</fullName>
        <ecNumber evidence="2">4.4.1.13</ecNumber>
    </recommendedName>
</protein>
<dbReference type="PANTHER" id="PTHR43525">
    <property type="entry name" value="PROTEIN MALY"/>
    <property type="match status" value="1"/>
</dbReference>
<dbReference type="Proteomes" id="UP001601303">
    <property type="component" value="Unassembled WGS sequence"/>
</dbReference>
<keyword evidence="8" id="KW-1185">Reference proteome</keyword>
<sequence>MTEHALPLTPATDEWRAFSKKWHACPPNGISLDLADMDFSSDPAVTAAVRRELDHPLVYPPDYRSNGTAETITDFYSSRYGLRVAPADVWLSSSCVAASYLLFDQLLVPGDEVLYFSPSYHFIVDSISAAGGRPVAVELPSAQSSSIFRHLLAAKITPRTRAIYLCNPNNPTGFVFSRTELEYIADLAQSRNLLIVSNELHSRLMLEGEHIPIATLSEDMRSRTVTLSGPTKSHNISGLGVAFGLTPPKGPLKDASCRIAARMTVPKSLQQAALKAAYAEDSPWLLSTIKYLRENRDTALYIFDEMLPSVRMTPPQATYFLWLDLRQLGLDRDAADLIRQRTGVCLTPGREFGCDGRHWARMTFATYRPIIEAAVHLISSGMRWTV</sequence>
<evidence type="ECO:0000313" key="7">
    <source>
        <dbReference type="EMBL" id="MFE9606859.1"/>
    </source>
</evidence>
<evidence type="ECO:0000256" key="2">
    <source>
        <dbReference type="ARBA" id="ARBA00012224"/>
    </source>
</evidence>
<comment type="cofactor">
    <cofactor evidence="1">
        <name>pyridoxal 5'-phosphate</name>
        <dbReference type="ChEBI" id="CHEBI:597326"/>
    </cofactor>
</comment>
<evidence type="ECO:0000256" key="5">
    <source>
        <dbReference type="ARBA" id="ARBA00037974"/>
    </source>
</evidence>
<dbReference type="SUPFAM" id="SSF53383">
    <property type="entry name" value="PLP-dependent transferases"/>
    <property type="match status" value="1"/>
</dbReference>
<evidence type="ECO:0000313" key="8">
    <source>
        <dbReference type="Proteomes" id="UP001601303"/>
    </source>
</evidence>
<dbReference type="Gene3D" id="3.40.640.10">
    <property type="entry name" value="Type I PLP-dependent aspartate aminotransferase-like (Major domain)"/>
    <property type="match status" value="1"/>
</dbReference>
<evidence type="ECO:0000256" key="4">
    <source>
        <dbReference type="ARBA" id="ARBA00023239"/>
    </source>
</evidence>
<name>A0ABW6ML53_9ACTN</name>
<dbReference type="EC" id="4.4.1.13" evidence="2"/>
<dbReference type="GO" id="GO:0008483">
    <property type="term" value="F:transaminase activity"/>
    <property type="evidence" value="ECO:0007669"/>
    <property type="project" value="UniProtKB-KW"/>
</dbReference>
<accession>A0ABW6ML53</accession>
<dbReference type="Gene3D" id="3.90.1150.10">
    <property type="entry name" value="Aspartate Aminotransferase, domain 1"/>
    <property type="match status" value="1"/>
</dbReference>
<dbReference type="InterPro" id="IPR051798">
    <property type="entry name" value="Class-II_PLP-Dep_Aminotrans"/>
</dbReference>
<keyword evidence="3" id="KW-0663">Pyridoxal phosphate</keyword>
<comment type="similarity">
    <text evidence="5">Belongs to the class-II pyridoxal-phosphate-dependent aminotransferase family. MalY/PatB cystathionine beta-lyase subfamily.</text>
</comment>
<comment type="caution">
    <text evidence="7">The sequence shown here is derived from an EMBL/GenBank/DDBJ whole genome shotgun (WGS) entry which is preliminary data.</text>
</comment>
<evidence type="ECO:0000256" key="3">
    <source>
        <dbReference type="ARBA" id="ARBA00022898"/>
    </source>
</evidence>
<dbReference type="Pfam" id="PF00155">
    <property type="entry name" value="Aminotran_1_2"/>
    <property type="match status" value="1"/>
</dbReference>
<feature type="domain" description="Aminotransferase class I/classII large" evidence="6">
    <location>
        <begin position="43"/>
        <end position="366"/>
    </location>
</feature>
<dbReference type="RefSeq" id="WP_388115684.1">
    <property type="nucleotide sequence ID" value="NZ_JBIAHM010000040.1"/>
</dbReference>
<reference evidence="7 8" key="1">
    <citation type="submission" date="2024-10" db="EMBL/GenBank/DDBJ databases">
        <title>The Natural Products Discovery Center: Release of the First 8490 Sequenced Strains for Exploring Actinobacteria Biosynthetic Diversity.</title>
        <authorList>
            <person name="Kalkreuter E."/>
            <person name="Kautsar S.A."/>
            <person name="Yang D."/>
            <person name="Bader C.D."/>
            <person name="Teijaro C.N."/>
            <person name="Fluegel L."/>
            <person name="Davis C.M."/>
            <person name="Simpson J.R."/>
            <person name="Lauterbach L."/>
            <person name="Steele A.D."/>
            <person name="Gui C."/>
            <person name="Meng S."/>
            <person name="Li G."/>
            <person name="Viehrig K."/>
            <person name="Ye F."/>
            <person name="Su P."/>
            <person name="Kiefer A.F."/>
            <person name="Nichols A."/>
            <person name="Cepeda A.J."/>
            <person name="Yan W."/>
            <person name="Fan B."/>
            <person name="Jiang Y."/>
            <person name="Adhikari A."/>
            <person name="Zheng C.-J."/>
            <person name="Schuster L."/>
            <person name="Cowan T.M."/>
            <person name="Smanski M.J."/>
            <person name="Chevrette M.G."/>
            <person name="De Carvalho L.P.S."/>
            <person name="Shen B."/>
        </authorList>
    </citation>
    <scope>NUCLEOTIDE SEQUENCE [LARGE SCALE GENOMIC DNA]</scope>
    <source>
        <strain evidence="7 8">NPDC006488</strain>
    </source>
</reference>
<dbReference type="EMBL" id="JBIAHM010000040">
    <property type="protein sequence ID" value="MFE9606859.1"/>
    <property type="molecule type" value="Genomic_DNA"/>
</dbReference>
<organism evidence="7 8">
    <name type="scientific">Streptomyces hokutonensis</name>
    <dbReference type="NCBI Taxonomy" id="1306990"/>
    <lineage>
        <taxon>Bacteria</taxon>
        <taxon>Bacillati</taxon>
        <taxon>Actinomycetota</taxon>
        <taxon>Actinomycetes</taxon>
        <taxon>Kitasatosporales</taxon>
        <taxon>Streptomycetaceae</taxon>
        <taxon>Streptomyces</taxon>
    </lineage>
</organism>
<keyword evidence="7" id="KW-0032">Aminotransferase</keyword>
<dbReference type="InterPro" id="IPR015422">
    <property type="entry name" value="PyrdxlP-dep_Trfase_small"/>
</dbReference>
<proteinExistence type="inferred from homology"/>
<dbReference type="PANTHER" id="PTHR43525:SF1">
    <property type="entry name" value="PROTEIN MALY"/>
    <property type="match status" value="1"/>
</dbReference>
<evidence type="ECO:0000256" key="1">
    <source>
        <dbReference type="ARBA" id="ARBA00001933"/>
    </source>
</evidence>
<dbReference type="InterPro" id="IPR015424">
    <property type="entry name" value="PyrdxlP-dep_Trfase"/>
</dbReference>
<keyword evidence="7" id="KW-0808">Transferase</keyword>
<dbReference type="InterPro" id="IPR004839">
    <property type="entry name" value="Aminotransferase_I/II_large"/>
</dbReference>
<dbReference type="CDD" id="cd00609">
    <property type="entry name" value="AAT_like"/>
    <property type="match status" value="1"/>
</dbReference>
<keyword evidence="4" id="KW-0456">Lyase</keyword>
<gene>
    <name evidence="7" type="ORF">ACFYNQ_51045</name>
</gene>